<keyword evidence="2" id="KW-0472">Membrane</keyword>
<name>A0ABN8MX72_9CNID</name>
<dbReference type="EMBL" id="CALNXK010000006">
    <property type="protein sequence ID" value="CAH3038042.1"/>
    <property type="molecule type" value="Genomic_DNA"/>
</dbReference>
<feature type="compositionally biased region" description="Basic and acidic residues" evidence="1">
    <location>
        <begin position="233"/>
        <end position="248"/>
    </location>
</feature>
<keyword evidence="4" id="KW-1185">Reference proteome</keyword>
<organism evidence="3 4">
    <name type="scientific">Porites lobata</name>
    <dbReference type="NCBI Taxonomy" id="104759"/>
    <lineage>
        <taxon>Eukaryota</taxon>
        <taxon>Metazoa</taxon>
        <taxon>Cnidaria</taxon>
        <taxon>Anthozoa</taxon>
        <taxon>Hexacorallia</taxon>
        <taxon>Scleractinia</taxon>
        <taxon>Fungiina</taxon>
        <taxon>Poritidae</taxon>
        <taxon>Porites</taxon>
    </lineage>
</organism>
<evidence type="ECO:0000256" key="2">
    <source>
        <dbReference type="SAM" id="Phobius"/>
    </source>
</evidence>
<accession>A0ABN8MX72</accession>
<feature type="compositionally biased region" description="Basic residues" evidence="1">
    <location>
        <begin position="315"/>
        <end position="334"/>
    </location>
</feature>
<evidence type="ECO:0000313" key="3">
    <source>
        <dbReference type="EMBL" id="CAH3038042.1"/>
    </source>
</evidence>
<keyword evidence="2" id="KW-1133">Transmembrane helix</keyword>
<keyword evidence="2" id="KW-0812">Transmembrane</keyword>
<feature type="region of interest" description="Disordered" evidence="1">
    <location>
        <begin position="364"/>
        <end position="445"/>
    </location>
</feature>
<feature type="compositionally biased region" description="Basic and acidic residues" evidence="1">
    <location>
        <begin position="395"/>
        <end position="404"/>
    </location>
</feature>
<feature type="region of interest" description="Disordered" evidence="1">
    <location>
        <begin position="218"/>
        <end position="273"/>
    </location>
</feature>
<proteinExistence type="predicted"/>
<gene>
    <name evidence="3" type="ORF">PLOB_00039614</name>
</gene>
<sequence length="542" mass="61360">MSTGIPCDGESVFKLSVVLLCILSLLWLVVLFLFIWVRKIQKEAEKTYKDLSIYFKAAVDVTPPERENSPEIKADSVFSFPLVISNKRAVNSDAEKSWKSINRTFAYSQGDQEGDDKKPVLEDTPETQEYSADVFTLKEPENLENLNDSSGIKAVVDSPSVLFLSGENPVERKCQQKAFRSMRDYLDLCEKSSPVKESSLVLIDVDNSFPATGEEEWLEDETFHEQQSLSMETDARESKEKSTSEKNLESTANLDQPERAKNGANEIIGDEHLSEKITSGISESAKFTNGHLEVDIMVPRQEDEAQILLPNATKQVKKRKPRAKKQPKEKRKSKGYPALPDNNHIEPMQVRKEQEQPDCRIQPGAAQHSELELLRKGTNQDFDEDGNKNVLGENENDKKGKDVSVNHCQAGTKEEAEVEESYEVVGDSSISSQWPKSSRKNTNHPMHDANANLKEQNDQDINDEIYSNIDNDNEGDNDVEPFYVNYQNLKRHVEQGISQDDSHVYADMDELQRESRFSFNNAAFVSADDEPFYVNTAEMKDV</sequence>
<evidence type="ECO:0000256" key="1">
    <source>
        <dbReference type="SAM" id="MobiDB-lite"/>
    </source>
</evidence>
<protein>
    <submittedName>
        <fullName evidence="3">Uncharacterized protein</fullName>
    </submittedName>
</protein>
<comment type="caution">
    <text evidence="3">The sequence shown here is derived from an EMBL/GenBank/DDBJ whole genome shotgun (WGS) entry which is preliminary data.</text>
</comment>
<evidence type="ECO:0000313" key="4">
    <source>
        <dbReference type="Proteomes" id="UP001159405"/>
    </source>
</evidence>
<reference evidence="3 4" key="1">
    <citation type="submission" date="2022-05" db="EMBL/GenBank/DDBJ databases">
        <authorList>
            <consortium name="Genoscope - CEA"/>
            <person name="William W."/>
        </authorList>
    </citation>
    <scope>NUCLEOTIDE SEQUENCE [LARGE SCALE GENOMIC DNA]</scope>
</reference>
<feature type="region of interest" description="Disordered" evidence="1">
    <location>
        <begin position="307"/>
        <end position="344"/>
    </location>
</feature>
<feature type="transmembrane region" description="Helical" evidence="2">
    <location>
        <begin position="12"/>
        <end position="37"/>
    </location>
</feature>
<dbReference type="Proteomes" id="UP001159405">
    <property type="component" value="Unassembled WGS sequence"/>
</dbReference>